<dbReference type="Proteomes" id="UP000287171">
    <property type="component" value="Unassembled WGS sequence"/>
</dbReference>
<name>A0A402BC77_9CHLR</name>
<dbReference type="InterPro" id="IPR050204">
    <property type="entry name" value="AraC_XylS_family_regulators"/>
</dbReference>
<dbReference type="GO" id="GO:0043565">
    <property type="term" value="F:sequence-specific DNA binding"/>
    <property type="evidence" value="ECO:0007669"/>
    <property type="project" value="InterPro"/>
</dbReference>
<evidence type="ECO:0000256" key="3">
    <source>
        <dbReference type="ARBA" id="ARBA00023163"/>
    </source>
</evidence>
<evidence type="ECO:0000313" key="6">
    <source>
        <dbReference type="Proteomes" id="UP000287171"/>
    </source>
</evidence>
<keyword evidence="2" id="KW-0238">DNA-binding</keyword>
<dbReference type="Gene3D" id="1.10.10.60">
    <property type="entry name" value="Homeodomain-like"/>
    <property type="match status" value="2"/>
</dbReference>
<evidence type="ECO:0000259" key="4">
    <source>
        <dbReference type="PROSITE" id="PS01124"/>
    </source>
</evidence>
<dbReference type="Pfam" id="PF12833">
    <property type="entry name" value="HTH_18"/>
    <property type="match status" value="1"/>
</dbReference>
<feature type="domain" description="HTH araC/xylS-type" evidence="4">
    <location>
        <begin position="163"/>
        <end position="261"/>
    </location>
</feature>
<proteinExistence type="predicted"/>
<dbReference type="AlphaFoldDB" id="A0A402BC77"/>
<dbReference type="GO" id="GO:0003700">
    <property type="term" value="F:DNA-binding transcription factor activity"/>
    <property type="evidence" value="ECO:0007669"/>
    <property type="project" value="InterPro"/>
</dbReference>
<dbReference type="PROSITE" id="PS01124">
    <property type="entry name" value="HTH_ARAC_FAMILY_2"/>
    <property type="match status" value="1"/>
</dbReference>
<sequence>MLVEQQRLPPLETPVVSVSHYSINLQLKPLTKFEWQARGGFQSRSLFPGDFCLYVPDSFRKYRWHQEAEVLNIALSPAFFTQIAQEVANTDQIELLELFGGHDPQIEYLARAFLAELKTGASSGQLYAESMATALAVYLLQHYAASSIHIPSIHGKLVQSDLHRIIDYIHDHLDTDLSLSQLSEVVGMSPYHFARIFKQSVGVSPHQYIIQYRVEEAKRLLMTKTFPFREVAYRVGFGNQSHFNRHFKRLTGASPTLFLKNLHSEQEQEQSKREHEERRY</sequence>
<gene>
    <name evidence="5" type="ORF">KDA_44100</name>
</gene>
<evidence type="ECO:0000256" key="2">
    <source>
        <dbReference type="ARBA" id="ARBA00023125"/>
    </source>
</evidence>
<comment type="caution">
    <text evidence="5">The sequence shown here is derived from an EMBL/GenBank/DDBJ whole genome shotgun (WGS) entry which is preliminary data.</text>
</comment>
<reference evidence="6" key="1">
    <citation type="submission" date="2018-12" db="EMBL/GenBank/DDBJ databases">
        <title>Tengunoibacter tsumagoiensis gen. nov., sp. nov., Dictyobacter kobayashii sp. nov., D. alpinus sp. nov., and D. joshuensis sp. nov. and description of Dictyobacteraceae fam. nov. within the order Ktedonobacterales isolated from Tengu-no-mugimeshi.</title>
        <authorList>
            <person name="Wang C.M."/>
            <person name="Zheng Y."/>
            <person name="Sakai Y."/>
            <person name="Toyoda A."/>
            <person name="Minakuchi Y."/>
            <person name="Abe K."/>
            <person name="Yokota A."/>
            <person name="Yabe S."/>
        </authorList>
    </citation>
    <scope>NUCLEOTIDE SEQUENCE [LARGE SCALE GENOMIC DNA]</scope>
    <source>
        <strain evidence="6">Uno16</strain>
    </source>
</reference>
<keyword evidence="6" id="KW-1185">Reference proteome</keyword>
<dbReference type="EMBL" id="BIFT01000001">
    <property type="protein sequence ID" value="GCE28926.1"/>
    <property type="molecule type" value="Genomic_DNA"/>
</dbReference>
<dbReference type="PROSITE" id="PS00041">
    <property type="entry name" value="HTH_ARAC_FAMILY_1"/>
    <property type="match status" value="1"/>
</dbReference>
<dbReference type="SMART" id="SM00342">
    <property type="entry name" value="HTH_ARAC"/>
    <property type="match status" value="1"/>
</dbReference>
<keyword evidence="1" id="KW-0805">Transcription regulation</keyword>
<accession>A0A402BC77</accession>
<dbReference type="InterPro" id="IPR018060">
    <property type="entry name" value="HTH_AraC"/>
</dbReference>
<dbReference type="InterPro" id="IPR018062">
    <property type="entry name" value="HTH_AraC-typ_CS"/>
</dbReference>
<keyword evidence="3" id="KW-0804">Transcription</keyword>
<protein>
    <submittedName>
        <fullName evidence="5">AraC family transcriptional regulator</fullName>
    </submittedName>
</protein>
<dbReference type="InterPro" id="IPR009057">
    <property type="entry name" value="Homeodomain-like_sf"/>
</dbReference>
<dbReference type="PANTHER" id="PTHR46796">
    <property type="entry name" value="HTH-TYPE TRANSCRIPTIONAL ACTIVATOR RHAS-RELATED"/>
    <property type="match status" value="1"/>
</dbReference>
<dbReference type="PANTHER" id="PTHR46796:SF6">
    <property type="entry name" value="ARAC SUBFAMILY"/>
    <property type="match status" value="1"/>
</dbReference>
<organism evidence="5 6">
    <name type="scientific">Dictyobacter alpinus</name>
    <dbReference type="NCBI Taxonomy" id="2014873"/>
    <lineage>
        <taxon>Bacteria</taxon>
        <taxon>Bacillati</taxon>
        <taxon>Chloroflexota</taxon>
        <taxon>Ktedonobacteria</taxon>
        <taxon>Ktedonobacterales</taxon>
        <taxon>Dictyobacteraceae</taxon>
        <taxon>Dictyobacter</taxon>
    </lineage>
</organism>
<dbReference type="SUPFAM" id="SSF46689">
    <property type="entry name" value="Homeodomain-like"/>
    <property type="match status" value="2"/>
</dbReference>
<evidence type="ECO:0000313" key="5">
    <source>
        <dbReference type="EMBL" id="GCE28926.1"/>
    </source>
</evidence>
<evidence type="ECO:0000256" key="1">
    <source>
        <dbReference type="ARBA" id="ARBA00023015"/>
    </source>
</evidence>